<proteinExistence type="predicted"/>
<accession>A0A9W6QKC0</accession>
<sequence>MGIPVPDWLRLRRLGPVPLKRLRRDCARLLADFDIPADGDIHHFCAQVGTRLGRDIDLIPMALRSTDPTGVWLSTRGGDYIVYESETSTPHQEHIIAHELGHLLCGHIGDNLDGTALELLFPDIDPTALLARQSYTATEEREAEVMAGVILAHLTRGRRSRPTQDNPSHADIARVHRSLGRPDPTAD</sequence>
<feature type="region of interest" description="Disordered" evidence="1">
    <location>
        <begin position="156"/>
        <end position="187"/>
    </location>
</feature>
<evidence type="ECO:0008006" key="4">
    <source>
        <dbReference type="Google" id="ProtNLM"/>
    </source>
</evidence>
<comment type="caution">
    <text evidence="2">The sequence shown here is derived from an EMBL/GenBank/DDBJ whole genome shotgun (WGS) entry which is preliminary data.</text>
</comment>
<dbReference type="Gene3D" id="1.10.10.2910">
    <property type="match status" value="1"/>
</dbReference>
<dbReference type="Proteomes" id="UP001165042">
    <property type="component" value="Unassembled WGS sequence"/>
</dbReference>
<name>A0A9W6QKC0_9PSEU</name>
<gene>
    <name evidence="2" type="ORF">Aglo03_09000</name>
</gene>
<dbReference type="RefSeq" id="WP_285607804.1">
    <property type="nucleotide sequence ID" value="NZ_BSSD01000001.1"/>
</dbReference>
<evidence type="ECO:0000313" key="3">
    <source>
        <dbReference type="Proteomes" id="UP001165042"/>
    </source>
</evidence>
<keyword evidence="3" id="KW-1185">Reference proteome</keyword>
<organism evidence="2 3">
    <name type="scientific">Actinokineospora globicatena</name>
    <dbReference type="NCBI Taxonomy" id="103729"/>
    <lineage>
        <taxon>Bacteria</taxon>
        <taxon>Bacillati</taxon>
        <taxon>Actinomycetota</taxon>
        <taxon>Actinomycetes</taxon>
        <taxon>Pseudonocardiales</taxon>
        <taxon>Pseudonocardiaceae</taxon>
        <taxon>Actinokineospora</taxon>
    </lineage>
</organism>
<evidence type="ECO:0000313" key="2">
    <source>
        <dbReference type="EMBL" id="GLW90084.1"/>
    </source>
</evidence>
<dbReference type="EMBL" id="BSSD01000001">
    <property type="protein sequence ID" value="GLW90084.1"/>
    <property type="molecule type" value="Genomic_DNA"/>
</dbReference>
<dbReference type="AlphaFoldDB" id="A0A9W6QKC0"/>
<protein>
    <recommendedName>
        <fullName evidence="4">IrrE N-terminal-like domain-containing protein</fullName>
    </recommendedName>
</protein>
<evidence type="ECO:0000256" key="1">
    <source>
        <dbReference type="SAM" id="MobiDB-lite"/>
    </source>
</evidence>
<reference evidence="2" key="1">
    <citation type="submission" date="2023-02" db="EMBL/GenBank/DDBJ databases">
        <title>Actinokineospora globicatena NBRC 15670.</title>
        <authorList>
            <person name="Ichikawa N."/>
            <person name="Sato H."/>
            <person name="Tonouchi N."/>
        </authorList>
    </citation>
    <scope>NUCLEOTIDE SEQUENCE</scope>
    <source>
        <strain evidence="2">NBRC 15670</strain>
    </source>
</reference>